<reference evidence="2" key="1">
    <citation type="submission" date="2014-11" db="EMBL/GenBank/DDBJ databases">
        <authorList>
            <person name="Otto D Thomas"/>
            <person name="Naeem Raeece"/>
        </authorList>
    </citation>
    <scope>NUCLEOTIDE SEQUENCE</scope>
</reference>
<feature type="region of interest" description="Disordered" evidence="1">
    <location>
        <begin position="146"/>
        <end position="215"/>
    </location>
</feature>
<organism evidence="2">
    <name type="scientific">Chromera velia CCMP2878</name>
    <dbReference type="NCBI Taxonomy" id="1169474"/>
    <lineage>
        <taxon>Eukaryota</taxon>
        <taxon>Sar</taxon>
        <taxon>Alveolata</taxon>
        <taxon>Colpodellida</taxon>
        <taxon>Chromeraceae</taxon>
        <taxon>Chromera</taxon>
    </lineage>
</organism>
<dbReference type="EMBL" id="CDMZ01004161">
    <property type="protein sequence ID" value="CEM48840.1"/>
    <property type="molecule type" value="Genomic_DNA"/>
</dbReference>
<name>A0A0G4HWH9_9ALVE</name>
<evidence type="ECO:0000313" key="2">
    <source>
        <dbReference type="EMBL" id="CEM48840.1"/>
    </source>
</evidence>
<gene>
    <name evidence="2" type="ORF">Cvel_9051</name>
</gene>
<feature type="compositionally biased region" description="Acidic residues" evidence="1">
    <location>
        <begin position="158"/>
        <end position="170"/>
    </location>
</feature>
<accession>A0A0G4HWH9</accession>
<protein>
    <recommendedName>
        <fullName evidence="3">Protein kinase domain-containing protein</fullName>
    </recommendedName>
</protein>
<dbReference type="AlphaFoldDB" id="A0A0G4HWH9"/>
<dbReference type="InterPro" id="IPR011009">
    <property type="entry name" value="Kinase-like_dom_sf"/>
</dbReference>
<dbReference type="VEuPathDB" id="CryptoDB:Cvel_9051"/>
<sequence>MAEDKKLKELARNVVGMEGVATKSAVTRFLAEVGDVIGVGRGVFVGMVPGCRVDSSGDVGLSIGKVRFPLYILPLEVTKGVSLESILLSGDAVTRSKLVGNVPLLLGVASKVLSYLLFLSSREVVHGDLNPGQILIVLPKGYEDVQEEISEPPSDAGSEGDEGSEEEGEEAGSGSEREGKQEMTGVVGVGGEGTVVSGDGVEMVADGSSDKTRGCGKVEAGKLEEAAVEGCEEGAEKRRQVGKFEYIPTDKGEWPEDAQELISELPEGDRREFLSVTVPAELEADVDVQVRVLDLGRAQHLSPSRREPWRARGFSLTYAGARPLEGWGALANSADEDLFFLGVNLFWSLFGEKLLDVSPLLSQYELHKTVDFPAWDLIPNSRTSAPLAALVWCRLFSDDNREGEGEGERWGLDFRDLLEWQQDLLRVCARDVQPELLDLPADASASKVEKALFGDGEGFFNAQMCVAAALGERGVSGEAAAAASPSSAWTSVMQALAGMKSVRERLEAFFEKMQSSNETFGCGLFTDDRDFRQNALIGMRGREMIREEVRAFVDSLIVPMLHPVKRWDFASRGSVRSFRSELLRLLHVTKQRQRVVVERASVFRRKEVVVRQNVWGSVFRAVGWHVVAWPP</sequence>
<proteinExistence type="predicted"/>
<dbReference type="SUPFAM" id="SSF56112">
    <property type="entry name" value="Protein kinase-like (PK-like)"/>
    <property type="match status" value="1"/>
</dbReference>
<dbReference type="PhylomeDB" id="A0A0G4HWH9"/>
<evidence type="ECO:0000256" key="1">
    <source>
        <dbReference type="SAM" id="MobiDB-lite"/>
    </source>
</evidence>
<evidence type="ECO:0008006" key="3">
    <source>
        <dbReference type="Google" id="ProtNLM"/>
    </source>
</evidence>